<dbReference type="AlphaFoldDB" id="A0A6H1ZQP3"/>
<accession>A0A6H1ZQP3</accession>
<dbReference type="SUPFAM" id="SSF49299">
    <property type="entry name" value="PKD domain"/>
    <property type="match status" value="1"/>
</dbReference>
<proteinExistence type="predicted"/>
<evidence type="ECO:0000313" key="2">
    <source>
        <dbReference type="EMBL" id="QJH99119.1"/>
    </source>
</evidence>
<organism evidence="1">
    <name type="scientific">viral metagenome</name>
    <dbReference type="NCBI Taxonomy" id="1070528"/>
    <lineage>
        <taxon>unclassified sequences</taxon>
        <taxon>metagenomes</taxon>
        <taxon>organismal metagenomes</taxon>
    </lineage>
</organism>
<evidence type="ECO:0000313" key="1">
    <source>
        <dbReference type="EMBL" id="QJA49627.1"/>
    </source>
</evidence>
<reference evidence="1" key="1">
    <citation type="submission" date="2020-03" db="EMBL/GenBank/DDBJ databases">
        <title>The deep terrestrial virosphere.</title>
        <authorList>
            <person name="Holmfeldt K."/>
            <person name="Nilsson E."/>
            <person name="Simone D."/>
            <person name="Lopez-Fernandez M."/>
            <person name="Wu X."/>
            <person name="de Brujin I."/>
            <person name="Lundin D."/>
            <person name="Andersson A."/>
            <person name="Bertilsson S."/>
            <person name="Dopson M."/>
        </authorList>
    </citation>
    <scope>NUCLEOTIDE SEQUENCE</scope>
    <source>
        <strain evidence="1">TM448A01416</strain>
        <strain evidence="2">TM448B01493</strain>
    </source>
</reference>
<dbReference type="InterPro" id="IPR035986">
    <property type="entry name" value="PKD_dom_sf"/>
</dbReference>
<gene>
    <name evidence="1" type="ORF">TM448A01416_0005</name>
    <name evidence="2" type="ORF">TM448B01493_0005</name>
</gene>
<name>A0A6H1ZQP3_9ZZZZ</name>
<dbReference type="EMBL" id="MT144146">
    <property type="protein sequence ID" value="QJA49627.1"/>
    <property type="molecule type" value="Genomic_DNA"/>
</dbReference>
<dbReference type="EMBL" id="MT144770">
    <property type="protein sequence ID" value="QJH99119.1"/>
    <property type="molecule type" value="Genomic_DNA"/>
</dbReference>
<sequence>MRRYLFVAILFFALGLFFLSWLIVANAHADPYLICDPQLNVTFYVVTVDGNTSTVPAFDLGDGTVRLNFDLAGITEGEHTCSIKAGNAWGESVSVPFVFTRAKPDVPGNVRIQ</sequence>
<protein>
    <submittedName>
        <fullName evidence="1">Uncharacterized protein</fullName>
    </submittedName>
</protein>